<dbReference type="Pfam" id="PF02674">
    <property type="entry name" value="Colicin_V"/>
    <property type="match status" value="1"/>
</dbReference>
<evidence type="ECO:0000256" key="3">
    <source>
        <dbReference type="ARBA" id="ARBA00022989"/>
    </source>
</evidence>
<comment type="caution">
    <text evidence="6">The sequence shown here is derived from an EMBL/GenBank/DDBJ whole genome shotgun (WGS) entry which is preliminary data.</text>
</comment>
<comment type="subcellular location">
    <subcellularLocation>
        <location evidence="1">Membrane</location>
        <topology evidence="1">Multi-pass membrane protein</topology>
    </subcellularLocation>
</comment>
<evidence type="ECO:0000313" key="7">
    <source>
        <dbReference type="Proteomes" id="UP001549320"/>
    </source>
</evidence>
<dbReference type="Proteomes" id="UP001549320">
    <property type="component" value="Unassembled WGS sequence"/>
</dbReference>
<accession>A0ABV2Q5Z9</accession>
<dbReference type="InterPro" id="IPR052719">
    <property type="entry name" value="CvpA-like"/>
</dbReference>
<organism evidence="6 7">
    <name type="scientific">Ottowia thiooxydans</name>
    <dbReference type="NCBI Taxonomy" id="219182"/>
    <lineage>
        <taxon>Bacteria</taxon>
        <taxon>Pseudomonadati</taxon>
        <taxon>Pseudomonadota</taxon>
        <taxon>Betaproteobacteria</taxon>
        <taxon>Burkholderiales</taxon>
        <taxon>Comamonadaceae</taxon>
        <taxon>Ottowia</taxon>
    </lineage>
</organism>
<dbReference type="InterPro" id="IPR003825">
    <property type="entry name" value="Colicin-V_CvpA"/>
</dbReference>
<keyword evidence="7" id="KW-1185">Reference proteome</keyword>
<reference evidence="6 7" key="1">
    <citation type="submission" date="2024-06" db="EMBL/GenBank/DDBJ databases">
        <title>Sorghum-associated microbial communities from plants grown in Nebraska, USA.</title>
        <authorList>
            <person name="Schachtman D."/>
        </authorList>
    </citation>
    <scope>NUCLEOTIDE SEQUENCE [LARGE SCALE GENOMIC DNA]</scope>
    <source>
        <strain evidence="6 7">2709</strain>
    </source>
</reference>
<evidence type="ECO:0000313" key="6">
    <source>
        <dbReference type="EMBL" id="MET4576012.1"/>
    </source>
</evidence>
<evidence type="ECO:0000256" key="4">
    <source>
        <dbReference type="ARBA" id="ARBA00023136"/>
    </source>
</evidence>
<dbReference type="PANTHER" id="PTHR36926:SF1">
    <property type="entry name" value="COLICIN V PRODUCTION PROTEIN"/>
    <property type="match status" value="1"/>
</dbReference>
<feature type="transmembrane region" description="Helical" evidence="5">
    <location>
        <begin position="64"/>
        <end position="85"/>
    </location>
</feature>
<dbReference type="RefSeq" id="WP_354441841.1">
    <property type="nucleotide sequence ID" value="NZ_JBEPSH010000002.1"/>
</dbReference>
<evidence type="ECO:0000256" key="1">
    <source>
        <dbReference type="ARBA" id="ARBA00004141"/>
    </source>
</evidence>
<evidence type="ECO:0000256" key="5">
    <source>
        <dbReference type="SAM" id="Phobius"/>
    </source>
</evidence>
<gene>
    <name evidence="6" type="ORF">ABIE13_001112</name>
</gene>
<proteinExistence type="predicted"/>
<evidence type="ECO:0000256" key="2">
    <source>
        <dbReference type="ARBA" id="ARBA00022692"/>
    </source>
</evidence>
<dbReference type="EMBL" id="JBEPSH010000002">
    <property type="protein sequence ID" value="MET4576012.1"/>
    <property type="molecule type" value="Genomic_DNA"/>
</dbReference>
<dbReference type="PANTHER" id="PTHR36926">
    <property type="entry name" value="COLICIN V PRODUCTION PROTEIN"/>
    <property type="match status" value="1"/>
</dbReference>
<sequence length="162" mass="17282">MSGVDWICLTVAVASLLLGAWRGFLYEVLALGSWVFAFFAARWAAPVVGEWLPMGDSSEGVRYAAGFALVFIFAAFLGGMIAWAARRGASALGMRPVDRVFGAVFGAARGLVLLLVGAAVIGMSPARDAVWWKESISAQWLGDALTALHPMLPEPVGKYFQT</sequence>
<keyword evidence="2 5" id="KW-0812">Transmembrane</keyword>
<name>A0ABV2Q5Z9_9BURK</name>
<feature type="transmembrane region" description="Helical" evidence="5">
    <location>
        <begin position="100"/>
        <end position="123"/>
    </location>
</feature>
<keyword evidence="4 5" id="KW-0472">Membrane</keyword>
<keyword evidence="3 5" id="KW-1133">Transmembrane helix</keyword>
<protein>
    <submittedName>
        <fullName evidence="6">Membrane protein required for colicin V production</fullName>
    </submittedName>
</protein>